<organism evidence="1 2">
    <name type="scientific">Texcoconibacillus texcoconensis</name>
    <dbReference type="NCBI Taxonomy" id="1095777"/>
    <lineage>
        <taxon>Bacteria</taxon>
        <taxon>Bacillati</taxon>
        <taxon>Bacillota</taxon>
        <taxon>Bacilli</taxon>
        <taxon>Bacillales</taxon>
        <taxon>Bacillaceae</taxon>
        <taxon>Texcoconibacillus</taxon>
    </lineage>
</organism>
<comment type="caution">
    <text evidence="1">The sequence shown here is derived from an EMBL/GenBank/DDBJ whole genome shotgun (WGS) entry which is preliminary data.</text>
</comment>
<evidence type="ECO:0000313" key="1">
    <source>
        <dbReference type="EMBL" id="MBB5174472.1"/>
    </source>
</evidence>
<protein>
    <recommendedName>
        <fullName evidence="3">YneQ</fullName>
    </recommendedName>
</protein>
<dbReference type="AlphaFoldDB" id="A0A840QSI4"/>
<dbReference type="Proteomes" id="UP000551878">
    <property type="component" value="Unassembled WGS sequence"/>
</dbReference>
<name>A0A840QSI4_9BACI</name>
<evidence type="ECO:0000313" key="2">
    <source>
        <dbReference type="Proteomes" id="UP000551878"/>
    </source>
</evidence>
<dbReference type="EMBL" id="JACHHB010000013">
    <property type="protein sequence ID" value="MBB5174472.1"/>
    <property type="molecule type" value="Genomic_DNA"/>
</dbReference>
<proteinExistence type="predicted"/>
<evidence type="ECO:0008006" key="3">
    <source>
        <dbReference type="Google" id="ProtNLM"/>
    </source>
</evidence>
<gene>
    <name evidence="1" type="ORF">HNQ41_002687</name>
</gene>
<reference evidence="1 2" key="1">
    <citation type="submission" date="2020-08" db="EMBL/GenBank/DDBJ databases">
        <title>Genomic Encyclopedia of Type Strains, Phase IV (KMG-IV): sequencing the most valuable type-strain genomes for metagenomic binning, comparative biology and taxonomic classification.</title>
        <authorList>
            <person name="Goeker M."/>
        </authorList>
    </citation>
    <scope>NUCLEOTIDE SEQUENCE [LARGE SCALE GENOMIC DNA]</scope>
    <source>
        <strain evidence="1 2">DSM 24696</strain>
    </source>
</reference>
<accession>A0A840QSI4</accession>
<dbReference type="RefSeq" id="WP_184664894.1">
    <property type="nucleotide sequence ID" value="NZ_JACHHB010000013.1"/>
</dbReference>
<keyword evidence="2" id="KW-1185">Reference proteome</keyword>
<sequence>MAFGIKKHELEQWKSRARSGNIAILTHYWYDERFPELRTVTKVACSNMDVLKKWGRQYGLKPEWIHMREDFPHFDLLGERQLQVLKEEGCLEQINRFQ</sequence>